<sequence length="100" mass="10595">MTGILRIALPLTVWLAGFCAIYALQGLGCSRHWPEGLDRRATLIAAAALFVLVQTLILLAVLYRPSGFRFVQATATLLAGAALAAAVWTSLPVLTLEICG</sequence>
<evidence type="ECO:0000313" key="3">
    <source>
        <dbReference type="Proteomes" id="UP001595445"/>
    </source>
</evidence>
<dbReference type="Proteomes" id="UP001595445">
    <property type="component" value="Unassembled WGS sequence"/>
</dbReference>
<protein>
    <submittedName>
        <fullName evidence="2">Uncharacterized protein</fullName>
    </submittedName>
</protein>
<keyword evidence="1" id="KW-1133">Transmembrane helix</keyword>
<accession>A0ABV7DZL2</accession>
<evidence type="ECO:0000313" key="2">
    <source>
        <dbReference type="EMBL" id="MFC3088563.1"/>
    </source>
</evidence>
<dbReference type="RefSeq" id="WP_197644029.1">
    <property type="nucleotide sequence ID" value="NZ_JAEACP010000010.1"/>
</dbReference>
<keyword evidence="3" id="KW-1185">Reference proteome</keyword>
<feature type="transmembrane region" description="Helical" evidence="1">
    <location>
        <begin position="70"/>
        <end position="91"/>
    </location>
</feature>
<gene>
    <name evidence="2" type="ORF">ACFOD6_21195</name>
</gene>
<keyword evidence="1" id="KW-0472">Membrane</keyword>
<keyword evidence="1" id="KW-0812">Transmembrane</keyword>
<feature type="transmembrane region" description="Helical" evidence="1">
    <location>
        <begin position="7"/>
        <end position="24"/>
    </location>
</feature>
<reference evidence="3" key="1">
    <citation type="journal article" date="2019" name="Int. J. Syst. Evol. Microbiol.">
        <title>The Global Catalogue of Microorganisms (GCM) 10K type strain sequencing project: providing services to taxonomists for standard genome sequencing and annotation.</title>
        <authorList>
            <consortium name="The Broad Institute Genomics Platform"/>
            <consortium name="The Broad Institute Genome Sequencing Center for Infectious Disease"/>
            <person name="Wu L."/>
            <person name="Ma J."/>
        </authorList>
    </citation>
    <scope>NUCLEOTIDE SEQUENCE [LARGE SCALE GENOMIC DNA]</scope>
    <source>
        <strain evidence="3">KCTC 62102</strain>
    </source>
</reference>
<evidence type="ECO:0000256" key="1">
    <source>
        <dbReference type="SAM" id="Phobius"/>
    </source>
</evidence>
<feature type="transmembrane region" description="Helical" evidence="1">
    <location>
        <begin position="44"/>
        <end position="63"/>
    </location>
</feature>
<name>A0ABV7DZL2_9RHOB</name>
<dbReference type="EMBL" id="JBHRSM010000054">
    <property type="protein sequence ID" value="MFC3088563.1"/>
    <property type="molecule type" value="Genomic_DNA"/>
</dbReference>
<comment type="caution">
    <text evidence="2">The sequence shown here is derived from an EMBL/GenBank/DDBJ whole genome shotgun (WGS) entry which is preliminary data.</text>
</comment>
<proteinExistence type="predicted"/>
<organism evidence="2 3">
    <name type="scientific">Tabrizicola soli</name>
    <dbReference type="NCBI Taxonomy" id="2185115"/>
    <lineage>
        <taxon>Bacteria</taxon>
        <taxon>Pseudomonadati</taxon>
        <taxon>Pseudomonadota</taxon>
        <taxon>Alphaproteobacteria</taxon>
        <taxon>Rhodobacterales</taxon>
        <taxon>Paracoccaceae</taxon>
        <taxon>Tabrizicola</taxon>
    </lineage>
</organism>